<dbReference type="NCBIfam" id="NF007980">
    <property type="entry name" value="PRK10707.1"/>
    <property type="match status" value="1"/>
</dbReference>
<evidence type="ECO:0000256" key="2">
    <source>
        <dbReference type="ARBA" id="ARBA00001946"/>
    </source>
</evidence>
<gene>
    <name evidence="8" type="ORF">NEISUBOT_04269</name>
</gene>
<dbReference type="Proteomes" id="UP000004621">
    <property type="component" value="Unassembled WGS sequence"/>
</dbReference>
<dbReference type="PANTHER" id="PTHR12992">
    <property type="entry name" value="NUDIX HYDROLASE"/>
    <property type="match status" value="1"/>
</dbReference>
<evidence type="ECO:0000259" key="7">
    <source>
        <dbReference type="PROSITE" id="PS51462"/>
    </source>
</evidence>
<comment type="cofactor">
    <cofactor evidence="2">
        <name>Mg(2+)</name>
        <dbReference type="ChEBI" id="CHEBI:18420"/>
    </cofactor>
</comment>
<dbReference type="CDD" id="cd03426">
    <property type="entry name" value="NUDIX_CoAse_Nudt7"/>
    <property type="match status" value="1"/>
</dbReference>
<comment type="caution">
    <text evidence="8">The sequence shown here is derived from an EMBL/GenBank/DDBJ whole genome shotgun (WGS) entry which is preliminary data.</text>
</comment>
<comment type="cofactor">
    <cofactor evidence="1">
        <name>Mn(2+)</name>
        <dbReference type="ChEBI" id="CHEBI:29035"/>
    </cofactor>
</comment>
<evidence type="ECO:0000313" key="9">
    <source>
        <dbReference type="Proteomes" id="UP000004621"/>
    </source>
</evidence>
<dbReference type="Pfam" id="PF00293">
    <property type="entry name" value="NUDIX"/>
    <property type="match status" value="1"/>
</dbReference>
<feature type="domain" description="Nudix hydrolase" evidence="7">
    <location>
        <begin position="33"/>
        <end position="172"/>
    </location>
</feature>
<reference evidence="8 9" key="1">
    <citation type="submission" date="2010-01" db="EMBL/GenBank/DDBJ databases">
        <authorList>
            <person name="Weinstock G."/>
            <person name="Sodergren E."/>
            <person name="Clifton S."/>
            <person name="Fulton L."/>
            <person name="Fulton B."/>
            <person name="Courtney L."/>
            <person name="Fronick C."/>
            <person name="Harrison M."/>
            <person name="Strong C."/>
            <person name="Farmer C."/>
            <person name="Delahaunty K."/>
            <person name="Markovic C."/>
            <person name="Hall O."/>
            <person name="Minx P."/>
            <person name="Tomlinson C."/>
            <person name="Mitreva M."/>
            <person name="Nelson J."/>
            <person name="Hou S."/>
            <person name="Wollam A."/>
            <person name="Pepin K.H."/>
            <person name="Johnson M."/>
            <person name="Bhonagiri V."/>
            <person name="Nash W.E."/>
            <person name="Warren W."/>
            <person name="Chinwalla A."/>
            <person name="Mardis E.R."/>
            <person name="Wilson R.K."/>
        </authorList>
    </citation>
    <scope>NUCLEOTIDE SEQUENCE [LARGE SCALE GENOMIC DNA]</scope>
    <source>
        <strain evidence="8 9">NJ9703</strain>
    </source>
</reference>
<dbReference type="InterPro" id="IPR015797">
    <property type="entry name" value="NUDIX_hydrolase-like_dom_sf"/>
</dbReference>
<accession>A0A9W5IQY3</accession>
<keyword evidence="3" id="KW-0479">Metal-binding</keyword>
<dbReference type="GO" id="GO:0046872">
    <property type="term" value="F:metal ion binding"/>
    <property type="evidence" value="ECO:0007669"/>
    <property type="project" value="UniProtKB-KW"/>
</dbReference>
<dbReference type="SUPFAM" id="SSF55811">
    <property type="entry name" value="Nudix"/>
    <property type="match status" value="1"/>
</dbReference>
<dbReference type="InterPro" id="IPR045121">
    <property type="entry name" value="CoAse"/>
</dbReference>
<keyword evidence="5" id="KW-0460">Magnesium</keyword>
<dbReference type="GO" id="GO:0010945">
    <property type="term" value="F:coenzyme A diphosphatase activity"/>
    <property type="evidence" value="ECO:0007669"/>
    <property type="project" value="InterPro"/>
</dbReference>
<evidence type="ECO:0000313" key="8">
    <source>
        <dbReference type="EMBL" id="EFC52167.1"/>
    </source>
</evidence>
<dbReference type="EMBL" id="ACEO02000005">
    <property type="protein sequence ID" value="EFC52167.1"/>
    <property type="molecule type" value="Genomic_DNA"/>
</dbReference>
<dbReference type="PANTHER" id="PTHR12992:SF11">
    <property type="entry name" value="MITOCHONDRIAL COENZYME A DIPHOSPHATASE NUDT8"/>
    <property type="match status" value="1"/>
</dbReference>
<evidence type="ECO:0000256" key="4">
    <source>
        <dbReference type="ARBA" id="ARBA00022801"/>
    </source>
</evidence>
<dbReference type="RefSeq" id="WP_004519907.1">
    <property type="nucleotide sequence ID" value="NZ_ACEO02000005.1"/>
</dbReference>
<sequence>MNTDHLIHFLTQASRFSSRMQAERNQLVTTKTVKEAAVLVGIALHEGAWQILLTKRAETLRQHTGQIAFAGGRKDAQDDSLTATTLREAYEETAIPIAAWQTFAPLPFYDTPSGYRVTPVPAICTQPVNPKANPDEVAEIFYLPLDFTLNLQNYSYRHLHHNNQTLALPALPFRHYDIWGLTAIILYGLAERYQQYCQAFK</sequence>
<dbReference type="Gene3D" id="3.90.79.10">
    <property type="entry name" value="Nucleoside Triphosphate Pyrophosphohydrolase"/>
    <property type="match status" value="1"/>
</dbReference>
<dbReference type="AlphaFoldDB" id="A0A9W5IQY3"/>
<organism evidence="8 9">
    <name type="scientific">Neisseria subflava NJ9703</name>
    <dbReference type="NCBI Taxonomy" id="546268"/>
    <lineage>
        <taxon>Bacteria</taxon>
        <taxon>Pseudomonadati</taxon>
        <taxon>Pseudomonadota</taxon>
        <taxon>Betaproteobacteria</taxon>
        <taxon>Neisseriales</taxon>
        <taxon>Neisseriaceae</taxon>
        <taxon>Neisseria</taxon>
    </lineage>
</organism>
<evidence type="ECO:0000256" key="5">
    <source>
        <dbReference type="ARBA" id="ARBA00022842"/>
    </source>
</evidence>
<name>A0A9W5IQY3_NEISU</name>
<keyword evidence="4 8" id="KW-0378">Hydrolase</keyword>
<evidence type="ECO:0000256" key="6">
    <source>
        <dbReference type="ARBA" id="ARBA00023211"/>
    </source>
</evidence>
<proteinExistence type="predicted"/>
<dbReference type="InterPro" id="IPR000086">
    <property type="entry name" value="NUDIX_hydrolase_dom"/>
</dbReference>
<evidence type="ECO:0000256" key="3">
    <source>
        <dbReference type="ARBA" id="ARBA00022723"/>
    </source>
</evidence>
<dbReference type="PROSITE" id="PS51462">
    <property type="entry name" value="NUDIX"/>
    <property type="match status" value="1"/>
</dbReference>
<keyword evidence="6" id="KW-0464">Manganese</keyword>
<protein>
    <submittedName>
        <fullName evidence="8">Hydrolase, NUDIX family</fullName>
    </submittedName>
</protein>
<evidence type="ECO:0000256" key="1">
    <source>
        <dbReference type="ARBA" id="ARBA00001936"/>
    </source>
</evidence>